<evidence type="ECO:0000259" key="4">
    <source>
        <dbReference type="PROSITE" id="PS50042"/>
    </source>
</evidence>
<dbReference type="PANTHER" id="PTHR24567">
    <property type="entry name" value="CRP FAMILY TRANSCRIPTIONAL REGULATORY PROTEIN"/>
    <property type="match status" value="1"/>
</dbReference>
<dbReference type="Pfam" id="PF13545">
    <property type="entry name" value="HTH_Crp_2"/>
    <property type="match status" value="1"/>
</dbReference>
<dbReference type="InterPro" id="IPR036390">
    <property type="entry name" value="WH_DNA-bd_sf"/>
</dbReference>
<accession>A0ABX2EID0</accession>
<protein>
    <submittedName>
        <fullName evidence="5">Crp/Fnr family transcriptional regulator</fullName>
    </submittedName>
</protein>
<dbReference type="Gene3D" id="2.60.120.10">
    <property type="entry name" value="Jelly Rolls"/>
    <property type="match status" value="1"/>
</dbReference>
<dbReference type="InterPro" id="IPR018490">
    <property type="entry name" value="cNMP-bd_dom_sf"/>
</dbReference>
<dbReference type="SUPFAM" id="SSF51206">
    <property type="entry name" value="cAMP-binding domain-like"/>
    <property type="match status" value="1"/>
</dbReference>
<dbReference type="InterPro" id="IPR012318">
    <property type="entry name" value="HTH_CRP"/>
</dbReference>
<comment type="caution">
    <text evidence="5">The sequence shown here is derived from an EMBL/GenBank/DDBJ whole genome shotgun (WGS) entry which is preliminary data.</text>
</comment>
<gene>
    <name evidence="5" type="ORF">HLB44_15580</name>
</gene>
<reference evidence="5 6" key="1">
    <citation type="submission" date="2020-05" db="EMBL/GenBank/DDBJ databases">
        <title>Aquincola sp. isolate from soil.</title>
        <authorList>
            <person name="Han J."/>
            <person name="Kim D.-U."/>
        </authorList>
    </citation>
    <scope>NUCLEOTIDE SEQUENCE [LARGE SCALE GENOMIC DNA]</scope>
    <source>
        <strain evidence="5 6">S2</strain>
    </source>
</reference>
<evidence type="ECO:0000256" key="2">
    <source>
        <dbReference type="ARBA" id="ARBA00023125"/>
    </source>
</evidence>
<dbReference type="InterPro" id="IPR000595">
    <property type="entry name" value="cNMP-bd_dom"/>
</dbReference>
<dbReference type="Pfam" id="PF00027">
    <property type="entry name" value="cNMP_binding"/>
    <property type="match status" value="1"/>
</dbReference>
<evidence type="ECO:0000313" key="5">
    <source>
        <dbReference type="EMBL" id="NRF68415.1"/>
    </source>
</evidence>
<dbReference type="PROSITE" id="PS50042">
    <property type="entry name" value="CNMP_BINDING_3"/>
    <property type="match status" value="1"/>
</dbReference>
<evidence type="ECO:0000256" key="3">
    <source>
        <dbReference type="ARBA" id="ARBA00023163"/>
    </source>
</evidence>
<dbReference type="PANTHER" id="PTHR24567:SF68">
    <property type="entry name" value="DNA-BINDING TRANSCRIPTIONAL DUAL REGULATOR CRP"/>
    <property type="match status" value="1"/>
</dbReference>
<keyword evidence="3" id="KW-0804">Transcription</keyword>
<dbReference type="InterPro" id="IPR050397">
    <property type="entry name" value="Env_Response_Regulators"/>
</dbReference>
<dbReference type="InterPro" id="IPR036388">
    <property type="entry name" value="WH-like_DNA-bd_sf"/>
</dbReference>
<proteinExistence type="predicted"/>
<organism evidence="5 6">
    <name type="scientific">Pseudaquabacterium terrae</name>
    <dbReference type="NCBI Taxonomy" id="2732868"/>
    <lineage>
        <taxon>Bacteria</taxon>
        <taxon>Pseudomonadati</taxon>
        <taxon>Pseudomonadota</taxon>
        <taxon>Betaproteobacteria</taxon>
        <taxon>Burkholderiales</taxon>
        <taxon>Sphaerotilaceae</taxon>
        <taxon>Pseudaquabacterium</taxon>
    </lineage>
</organism>
<dbReference type="Proteomes" id="UP000737171">
    <property type="component" value="Unassembled WGS sequence"/>
</dbReference>
<keyword evidence="6" id="KW-1185">Reference proteome</keyword>
<sequence length="226" mass="24882">MNSVTRIIEASTWGRLLTAAEFDRVAATTSERRIPAQGYVARMGEPATHWMGLAEGLLKMSVTSADGRVSTLSGVSTAAWFGEGSLIKREARRYDVIALRPSRLMLVPHATFEWLRQTSLPFNHYLQNLMNARLSLFIGMLEYGRLLDADAQVARCLAALFHPDLYPSPSPFVDLRQAEIGLLCGLSRQRVNLALKHLSEAGLVQLQTRGLTVLDVDGLRSFAGVG</sequence>
<dbReference type="SUPFAM" id="SSF46785">
    <property type="entry name" value="Winged helix' DNA-binding domain"/>
    <property type="match status" value="1"/>
</dbReference>
<dbReference type="CDD" id="cd00038">
    <property type="entry name" value="CAP_ED"/>
    <property type="match status" value="1"/>
</dbReference>
<name>A0ABX2EID0_9BURK</name>
<keyword evidence="1" id="KW-0805">Transcription regulation</keyword>
<feature type="domain" description="Cyclic nucleotide-binding" evidence="4">
    <location>
        <begin position="17"/>
        <end position="115"/>
    </location>
</feature>
<dbReference type="Gene3D" id="1.10.10.10">
    <property type="entry name" value="Winged helix-like DNA-binding domain superfamily/Winged helix DNA-binding domain"/>
    <property type="match status" value="1"/>
</dbReference>
<dbReference type="InterPro" id="IPR014710">
    <property type="entry name" value="RmlC-like_jellyroll"/>
</dbReference>
<keyword evidence="2" id="KW-0238">DNA-binding</keyword>
<evidence type="ECO:0000256" key="1">
    <source>
        <dbReference type="ARBA" id="ARBA00023015"/>
    </source>
</evidence>
<dbReference type="EMBL" id="JABRWJ010000004">
    <property type="protein sequence ID" value="NRF68415.1"/>
    <property type="molecule type" value="Genomic_DNA"/>
</dbReference>
<evidence type="ECO:0000313" key="6">
    <source>
        <dbReference type="Proteomes" id="UP000737171"/>
    </source>
</evidence>
<dbReference type="RefSeq" id="WP_173124036.1">
    <property type="nucleotide sequence ID" value="NZ_JABRWJ010000004.1"/>
</dbReference>